<dbReference type="PANTHER" id="PTHR42730">
    <property type="entry name" value="2-OXOGLUTARATE SYNTHASE SUBUNIT KORC"/>
    <property type="match status" value="1"/>
</dbReference>
<proteinExistence type="predicted"/>
<dbReference type="AlphaFoldDB" id="A0A445N3I4"/>
<reference evidence="3" key="1">
    <citation type="submission" date="2018-01" db="EMBL/GenBank/DDBJ databases">
        <authorList>
            <person name="Regsiter A."/>
            <person name="William W."/>
        </authorList>
    </citation>
    <scope>NUCLEOTIDE SEQUENCE</scope>
    <source>
        <strain evidence="3">TRIP AH-1</strain>
    </source>
</reference>
<organism evidence="3">
    <name type="scientific">uncultured Desulfobacterium sp</name>
    <dbReference type="NCBI Taxonomy" id="201089"/>
    <lineage>
        <taxon>Bacteria</taxon>
        <taxon>Pseudomonadati</taxon>
        <taxon>Thermodesulfobacteriota</taxon>
        <taxon>Desulfobacteria</taxon>
        <taxon>Desulfobacterales</taxon>
        <taxon>Desulfobacteriaceae</taxon>
        <taxon>Desulfobacterium</taxon>
        <taxon>environmental samples</taxon>
    </lineage>
</organism>
<protein>
    <submittedName>
        <fullName evidence="3">2-oxoacid:acceptor oxidoreductase, gamma subunit, pyruvate/2-ketoisovalerate family</fullName>
    </submittedName>
</protein>
<dbReference type="InterPro" id="IPR002869">
    <property type="entry name" value="Pyrv_flavodox_OxRed_cen"/>
</dbReference>
<keyword evidence="3" id="KW-0670">Pyruvate</keyword>
<keyword evidence="1" id="KW-0560">Oxidoreductase</keyword>
<feature type="domain" description="Pyruvate/ketoisovalerate oxidoreductase catalytic" evidence="2">
    <location>
        <begin position="11"/>
        <end position="175"/>
    </location>
</feature>
<dbReference type="Gene3D" id="3.40.920.10">
    <property type="entry name" value="Pyruvate-ferredoxin oxidoreductase, PFOR, domain III"/>
    <property type="match status" value="1"/>
</dbReference>
<evidence type="ECO:0000259" key="2">
    <source>
        <dbReference type="Pfam" id="PF01558"/>
    </source>
</evidence>
<dbReference type="SUPFAM" id="SSF53323">
    <property type="entry name" value="Pyruvate-ferredoxin oxidoreductase, PFOR, domain III"/>
    <property type="match status" value="1"/>
</dbReference>
<dbReference type="Pfam" id="PF01558">
    <property type="entry name" value="POR"/>
    <property type="match status" value="1"/>
</dbReference>
<dbReference type="GO" id="GO:0016903">
    <property type="term" value="F:oxidoreductase activity, acting on the aldehyde or oxo group of donors"/>
    <property type="evidence" value="ECO:0007669"/>
    <property type="project" value="InterPro"/>
</dbReference>
<sequence>MIKKTVFSGFGGQGVLMMGYVLAVSAMKDGRHVTYLPTYGAEVRGGTANCTVVVSDEEIFSPVASTLDYAVLMNKPSLVKYEPLMSEGGLIIINSSLVSDSPSRKDVGFVRIPANDIARELGSDRTINMIMLGALVAKTGITTQDSIMNGLSEIVKAKKASLMELNRKGLQKGAEYALKF</sequence>
<name>A0A445N3I4_9BACT</name>
<dbReference type="InterPro" id="IPR052554">
    <property type="entry name" value="2-oxoglutarate_synth_KorC"/>
</dbReference>
<dbReference type="InterPro" id="IPR019752">
    <property type="entry name" value="Pyrv/ketoisovalerate_OxRed_cat"/>
</dbReference>
<evidence type="ECO:0000313" key="3">
    <source>
        <dbReference type="EMBL" id="SPD76280.1"/>
    </source>
</evidence>
<dbReference type="PANTHER" id="PTHR42730:SF1">
    <property type="entry name" value="2-OXOGLUTARATE SYNTHASE SUBUNIT KORC"/>
    <property type="match status" value="1"/>
</dbReference>
<accession>A0A445N3I4</accession>
<evidence type="ECO:0000256" key="1">
    <source>
        <dbReference type="ARBA" id="ARBA00023002"/>
    </source>
</evidence>
<gene>
    <name evidence="3" type="ORF">PITCH_A880032</name>
</gene>
<dbReference type="EMBL" id="OJIN01000234">
    <property type="protein sequence ID" value="SPD76280.1"/>
    <property type="molecule type" value="Genomic_DNA"/>
</dbReference>